<name>A0A328Q4D7_9EURY</name>
<evidence type="ECO:0000313" key="1">
    <source>
        <dbReference type="EMBL" id="RAP02436.1"/>
    </source>
</evidence>
<protein>
    <submittedName>
        <fullName evidence="1">Uncharacterized protein</fullName>
    </submittedName>
</protein>
<dbReference type="AlphaFoldDB" id="A0A328Q4D7"/>
<dbReference type="RefSeq" id="WP_112149785.1">
    <property type="nucleotide sequence ID" value="NZ_CATZXA010000071.1"/>
</dbReference>
<accession>A0A328Q4D7</accession>
<dbReference type="Proteomes" id="UP000248557">
    <property type="component" value="Unassembled WGS sequence"/>
</dbReference>
<organism evidence="1 2">
    <name type="scientific">Methanosphaera stadtmanae</name>
    <dbReference type="NCBI Taxonomy" id="2317"/>
    <lineage>
        <taxon>Archaea</taxon>
        <taxon>Methanobacteriati</taxon>
        <taxon>Methanobacteriota</taxon>
        <taxon>Methanomada group</taxon>
        <taxon>Methanobacteria</taxon>
        <taxon>Methanobacteriales</taxon>
        <taxon>Methanobacteriaceae</taxon>
        <taxon>Methanosphaera</taxon>
    </lineage>
</organism>
<proteinExistence type="predicted"/>
<evidence type="ECO:0000313" key="2">
    <source>
        <dbReference type="Proteomes" id="UP000248557"/>
    </source>
</evidence>
<reference evidence="1 2" key="1">
    <citation type="submission" date="2017-05" db="EMBL/GenBank/DDBJ databases">
        <title>Host range expansion of the Methanosphaera genus to humans and monogastric animals involves recent and extensive reduction in genome content.</title>
        <authorList>
            <person name="Hoedt E.C."/>
            <person name="Volmer J.G."/>
            <person name="Parks D.H."/>
            <person name="Rosewarne C.P."/>
            <person name="Denman S.E."/>
            <person name="Mcsweeney C.S."/>
            <person name="O Cuiv P."/>
            <person name="Hugenholtz P."/>
            <person name="Tyson G.W."/>
            <person name="Morrison M."/>
        </authorList>
    </citation>
    <scope>NUCLEOTIDE SEQUENCE [LARGE SCALE GENOMIC DNA]</scope>
    <source>
        <strain evidence="1 2">PA5</strain>
    </source>
</reference>
<comment type="caution">
    <text evidence="1">The sequence shown here is derived from an EMBL/GenBank/DDBJ whole genome shotgun (WGS) entry which is preliminary data.</text>
</comment>
<dbReference type="EMBL" id="NGJK01000093">
    <property type="protein sequence ID" value="RAP02436.1"/>
    <property type="molecule type" value="Genomic_DNA"/>
</dbReference>
<sequence>MDRIVHYSIRDILSVDDNLSIDLRITTIGFPVDETLEYQSSGKWFEDISTISRTYIGTDKEEYWEHFQSRLLSFLDDGNMRVIMDIMGQLDEYSSERYKLGVVVNSVEIID</sequence>
<gene>
    <name evidence="1" type="ORF">CA615_07815</name>
</gene>